<protein>
    <recommendedName>
        <fullName evidence="5">S-adenosylmethionine:tRNA ribosyltransferase-isomerase</fullName>
        <ecNumber evidence="5">2.4.99.17</ecNumber>
    </recommendedName>
    <alternativeName>
        <fullName evidence="5">Queuosine biosynthesis protein QueA</fullName>
    </alternativeName>
</protein>
<evidence type="ECO:0000256" key="3">
    <source>
        <dbReference type="ARBA" id="ARBA00022691"/>
    </source>
</evidence>
<comment type="subcellular location">
    <subcellularLocation>
        <location evidence="5">Cytoplasm</location>
    </subcellularLocation>
</comment>
<gene>
    <name evidence="5 6" type="primary">queA</name>
    <name evidence="6" type="ORF">F9K24_10285</name>
</gene>
<dbReference type="AlphaFoldDB" id="A0A833LXI3"/>
<sequence length="403" mass="45430">MNDFSRFSHCHPICIESGSGIGALCQPALHLTGTPESKNWPVDLHPFHFELPDELIARYPVTPPDSARLLHLTAHGAPSHHIFRELPDLLRDGDVLVFNRTKVSRRRLFLKRESGAQIEVLFLEQLEHPSIWRCMARKAGRLKTGEILVQGDVSFEVVGREGPLTVLAARSENQYAWETDEDAEHFFETSGQPPIPPYLNRPAEKIDYDRYQTIFAQKTGSVAAPTAGLHFTPELMRRLEQRYEIAYVDLTIGYGTFAPLQEEHFAAKRLHTERFVIPPETAKLLSSIGVGDTEHSDRQHSADATRRRCVAVGTTTLRALESALRQKGQIQAGSYETDIFLHPPDRIESCQALITNFHLPASSLFLLVCAFGGTERLRQAYAIAIENRYRFYSYGDAMLLEAP</sequence>
<dbReference type="PANTHER" id="PTHR30307:SF0">
    <property type="entry name" value="S-ADENOSYLMETHIONINE:TRNA RIBOSYLTRANSFERASE-ISOMERASE"/>
    <property type="match status" value="1"/>
</dbReference>
<comment type="catalytic activity">
    <reaction evidence="5">
        <text>7-aminomethyl-7-carbaguanosine(34) in tRNA + S-adenosyl-L-methionine = epoxyqueuosine(34) in tRNA + adenine + L-methionine + 2 H(+)</text>
        <dbReference type="Rhea" id="RHEA:32155"/>
        <dbReference type="Rhea" id="RHEA-COMP:10342"/>
        <dbReference type="Rhea" id="RHEA-COMP:18582"/>
        <dbReference type="ChEBI" id="CHEBI:15378"/>
        <dbReference type="ChEBI" id="CHEBI:16708"/>
        <dbReference type="ChEBI" id="CHEBI:57844"/>
        <dbReference type="ChEBI" id="CHEBI:59789"/>
        <dbReference type="ChEBI" id="CHEBI:82833"/>
        <dbReference type="ChEBI" id="CHEBI:194443"/>
        <dbReference type="EC" id="2.4.99.17"/>
    </reaction>
</comment>
<organism evidence="6 7">
    <name type="scientific">Leptonema illini</name>
    <dbReference type="NCBI Taxonomy" id="183"/>
    <lineage>
        <taxon>Bacteria</taxon>
        <taxon>Pseudomonadati</taxon>
        <taxon>Spirochaetota</taxon>
        <taxon>Spirochaetia</taxon>
        <taxon>Leptospirales</taxon>
        <taxon>Leptospiraceae</taxon>
        <taxon>Leptonema</taxon>
    </lineage>
</organism>
<evidence type="ECO:0000256" key="2">
    <source>
        <dbReference type="ARBA" id="ARBA00022679"/>
    </source>
</evidence>
<dbReference type="SUPFAM" id="SSF111337">
    <property type="entry name" value="QueA-like"/>
    <property type="match status" value="1"/>
</dbReference>
<keyword evidence="4 5" id="KW-0671">Queuosine biosynthesis</keyword>
<comment type="pathway">
    <text evidence="5">tRNA modification; tRNA-queuosine biosynthesis.</text>
</comment>
<dbReference type="EMBL" id="WBUI01000008">
    <property type="protein sequence ID" value="KAB2932757.1"/>
    <property type="molecule type" value="Genomic_DNA"/>
</dbReference>
<dbReference type="EC" id="2.4.99.17" evidence="5"/>
<dbReference type="GO" id="GO:0005737">
    <property type="term" value="C:cytoplasm"/>
    <property type="evidence" value="ECO:0007669"/>
    <property type="project" value="UniProtKB-SubCell"/>
</dbReference>
<dbReference type="InterPro" id="IPR042119">
    <property type="entry name" value="QueA_dom2"/>
</dbReference>
<keyword evidence="6" id="KW-0413">Isomerase</keyword>
<accession>A0A833LXI3</accession>
<dbReference type="PANTHER" id="PTHR30307">
    <property type="entry name" value="S-ADENOSYLMETHIONINE:TRNA RIBOSYLTRANSFERASE-ISOMERASE"/>
    <property type="match status" value="1"/>
</dbReference>
<name>A0A833LXI3_9LEPT</name>
<dbReference type="Gene3D" id="3.40.1780.10">
    <property type="entry name" value="QueA-like"/>
    <property type="match status" value="1"/>
</dbReference>
<comment type="function">
    <text evidence="5">Transfers and isomerizes the ribose moiety from AdoMet to the 7-aminomethyl group of 7-deazaguanine (preQ1-tRNA) to give epoxyqueuosine (oQ-tRNA).</text>
</comment>
<dbReference type="Gene3D" id="2.40.10.240">
    <property type="entry name" value="QueA-like"/>
    <property type="match status" value="1"/>
</dbReference>
<keyword evidence="2 5" id="KW-0808">Transferase</keyword>
<dbReference type="GO" id="GO:0051075">
    <property type="term" value="F:S-adenosylmethionine:tRNA ribosyltransferase-isomerase activity"/>
    <property type="evidence" value="ECO:0007669"/>
    <property type="project" value="UniProtKB-EC"/>
</dbReference>
<dbReference type="InterPro" id="IPR036100">
    <property type="entry name" value="QueA_sf"/>
</dbReference>
<dbReference type="GO" id="GO:0008616">
    <property type="term" value="P:tRNA queuosine(34) biosynthetic process"/>
    <property type="evidence" value="ECO:0007669"/>
    <property type="project" value="UniProtKB-UniRule"/>
</dbReference>
<dbReference type="Pfam" id="PF02547">
    <property type="entry name" value="Queuosine_synth"/>
    <property type="match status" value="1"/>
</dbReference>
<dbReference type="UniPathway" id="UPA00392"/>
<evidence type="ECO:0000256" key="4">
    <source>
        <dbReference type="ARBA" id="ARBA00022785"/>
    </source>
</evidence>
<evidence type="ECO:0000313" key="6">
    <source>
        <dbReference type="EMBL" id="KAB2932757.1"/>
    </source>
</evidence>
<dbReference type="NCBIfam" id="TIGR00113">
    <property type="entry name" value="queA"/>
    <property type="match status" value="1"/>
</dbReference>
<dbReference type="HAMAP" id="MF_00113">
    <property type="entry name" value="QueA"/>
    <property type="match status" value="1"/>
</dbReference>
<evidence type="ECO:0000256" key="5">
    <source>
        <dbReference type="HAMAP-Rule" id="MF_00113"/>
    </source>
</evidence>
<evidence type="ECO:0000256" key="1">
    <source>
        <dbReference type="ARBA" id="ARBA00022490"/>
    </source>
</evidence>
<dbReference type="NCBIfam" id="NF001140">
    <property type="entry name" value="PRK00147.1"/>
    <property type="match status" value="1"/>
</dbReference>
<dbReference type="InterPro" id="IPR003699">
    <property type="entry name" value="QueA"/>
</dbReference>
<keyword evidence="1 5" id="KW-0963">Cytoplasm</keyword>
<reference evidence="6 7" key="1">
    <citation type="submission" date="2019-10" db="EMBL/GenBank/DDBJ databases">
        <title>Extracellular Electron Transfer in a Candidatus Methanoperedens spp. Enrichment Culture.</title>
        <authorList>
            <person name="Berger S."/>
            <person name="Rangel Shaw D."/>
            <person name="Berben T."/>
            <person name="In 'T Zandt M."/>
            <person name="Frank J."/>
            <person name="Reimann J."/>
            <person name="Jetten M.S.M."/>
            <person name="Welte C.U."/>
        </authorList>
    </citation>
    <scope>NUCLEOTIDE SEQUENCE [LARGE SCALE GENOMIC DNA]</scope>
    <source>
        <strain evidence="6">SB12</strain>
    </source>
</reference>
<proteinExistence type="inferred from homology"/>
<comment type="similarity">
    <text evidence="5">Belongs to the QueA family.</text>
</comment>
<evidence type="ECO:0000313" key="7">
    <source>
        <dbReference type="Proteomes" id="UP000460298"/>
    </source>
</evidence>
<dbReference type="InterPro" id="IPR042118">
    <property type="entry name" value="QueA_dom1"/>
</dbReference>
<dbReference type="Proteomes" id="UP000460298">
    <property type="component" value="Unassembled WGS sequence"/>
</dbReference>
<comment type="caution">
    <text evidence="6">The sequence shown here is derived from an EMBL/GenBank/DDBJ whole genome shotgun (WGS) entry which is preliminary data.</text>
</comment>
<keyword evidence="3 5" id="KW-0949">S-adenosyl-L-methionine</keyword>
<comment type="subunit">
    <text evidence="5">Monomer.</text>
</comment>
<keyword evidence="6" id="KW-0328">Glycosyltransferase</keyword>